<dbReference type="EMBL" id="CATQJL010000305">
    <property type="protein sequence ID" value="CAJ0602205.1"/>
    <property type="molecule type" value="Genomic_DNA"/>
</dbReference>
<comment type="caution">
    <text evidence="2">The sequence shown here is derived from an EMBL/GenBank/DDBJ whole genome shotgun (WGS) entry which is preliminary data.</text>
</comment>
<gene>
    <name evidence="2" type="ORF">CYNAS_LOCUS14188</name>
</gene>
<evidence type="ECO:0000313" key="3">
    <source>
        <dbReference type="Proteomes" id="UP001176961"/>
    </source>
</evidence>
<reference evidence="2" key="1">
    <citation type="submission" date="2023-07" db="EMBL/GenBank/DDBJ databases">
        <authorList>
            <consortium name="CYATHOMIX"/>
        </authorList>
    </citation>
    <scope>NUCLEOTIDE SEQUENCE</scope>
    <source>
        <strain evidence="2">N/A</strain>
    </source>
</reference>
<keyword evidence="3" id="KW-1185">Reference proteome</keyword>
<dbReference type="Proteomes" id="UP001176961">
    <property type="component" value="Unassembled WGS sequence"/>
</dbReference>
<organism evidence="2 3">
    <name type="scientific">Cylicocyclus nassatus</name>
    <name type="common">Nematode worm</name>
    <dbReference type="NCBI Taxonomy" id="53992"/>
    <lineage>
        <taxon>Eukaryota</taxon>
        <taxon>Metazoa</taxon>
        <taxon>Ecdysozoa</taxon>
        <taxon>Nematoda</taxon>
        <taxon>Chromadorea</taxon>
        <taxon>Rhabditida</taxon>
        <taxon>Rhabditina</taxon>
        <taxon>Rhabditomorpha</taxon>
        <taxon>Strongyloidea</taxon>
        <taxon>Strongylidae</taxon>
        <taxon>Cylicocyclus</taxon>
    </lineage>
</organism>
<feature type="compositionally biased region" description="Polar residues" evidence="1">
    <location>
        <begin position="1"/>
        <end position="20"/>
    </location>
</feature>
<proteinExistence type="predicted"/>
<evidence type="ECO:0000313" key="2">
    <source>
        <dbReference type="EMBL" id="CAJ0602205.1"/>
    </source>
</evidence>
<protein>
    <submittedName>
        <fullName evidence="2">Uncharacterized protein</fullName>
    </submittedName>
</protein>
<feature type="region of interest" description="Disordered" evidence="1">
    <location>
        <begin position="1"/>
        <end position="30"/>
    </location>
</feature>
<name>A0AA36H1T0_CYLNA</name>
<accession>A0AA36H1T0</accession>
<evidence type="ECO:0000256" key="1">
    <source>
        <dbReference type="SAM" id="MobiDB-lite"/>
    </source>
</evidence>
<dbReference type="AlphaFoldDB" id="A0AA36H1T0"/>
<sequence length="75" mass="9123">MKNEEANSALTTLEQYPSQTKHLRNRDRQRRERIASHMRRFIDEYNSEISLARNEIYFRSMACFVINKTIQRKCK</sequence>